<dbReference type="VEuPathDB" id="FungiDB:TRICI_005533"/>
<gene>
    <name evidence="2" type="ORF">TRICI_005533</name>
</gene>
<dbReference type="PANTHER" id="PTHR38663">
    <property type="match status" value="1"/>
</dbReference>
<feature type="region of interest" description="Disordered" evidence="1">
    <location>
        <begin position="151"/>
        <end position="170"/>
    </location>
</feature>
<reference evidence="2" key="1">
    <citation type="journal article" date="2019" name="G3 (Bethesda)">
        <title>Genome Assemblies of Two Rare Opportunistic Yeast Pathogens: Diutina rugosa (syn. Candida rugosa) and Trichomonascus ciferrii (syn. Candida ciferrii).</title>
        <authorList>
            <person name="Mixao V."/>
            <person name="Saus E."/>
            <person name="Hansen A.P."/>
            <person name="Lass-Florl C."/>
            <person name="Gabaldon T."/>
        </authorList>
    </citation>
    <scope>NUCLEOTIDE SEQUENCE</scope>
    <source>
        <strain evidence="2">CBS 4856</strain>
    </source>
</reference>
<dbReference type="PANTHER" id="PTHR38663:SF1">
    <property type="entry name" value="L-ORNITHINE N(5)-MONOOXYGENASE"/>
    <property type="match status" value="1"/>
</dbReference>
<dbReference type="AlphaFoldDB" id="A0A642US76"/>
<dbReference type="OrthoDB" id="76038at2759"/>
<evidence type="ECO:0000313" key="3">
    <source>
        <dbReference type="Proteomes" id="UP000761534"/>
    </source>
</evidence>
<dbReference type="SUPFAM" id="SSF51905">
    <property type="entry name" value="FAD/NAD(P)-binding domain"/>
    <property type="match status" value="2"/>
</dbReference>
<sequence>MAVSINTQEKINWDGKLAGMSAYDVLIVGGGPCGLATATRLRERTPSALFSEGEHQRFHWLRNKEINLLKNKPAAVNDISGKVSIKVIDAVSSSWLGQWDNQFETCQIPYLRSPMFFHPDPFDLDGMIAYAYSNGRQKELKEITNVVGKELSKHQQKRKRRQKPIEVDARDEKDYYRPSTQLFHDYCNDIVDRYGLRDVVSQEVCKNIEYDEIEDIFTVTTDKGVYTSRVTVIACGPIGEINYDFSQFPKGSCHTSHLFSGQVKFPPEEKKKAVVVVGGGLTSAQLCHRLVESKKADKVYFVTRGDIKVKHFDFDLEWVTKYKNYLKSVFWQLESDDERWEMIKQARNGGSVNPEYQHLLHKHEKTGKLSILKHSTASASDWDGTRWNTVKINNEYTLPEPIDYIYYATGSTPDVERIDFMQDIIKSHPVETIDGIPCLTDDLEWCDEVPLYFVGRLACLRTGPASANLEGARSGAERVASSIQKRLRRIRNSNATVSQPKNILEILESGGNWYQVLAA</sequence>
<organism evidence="2 3">
    <name type="scientific">Trichomonascus ciferrii</name>
    <dbReference type="NCBI Taxonomy" id="44093"/>
    <lineage>
        <taxon>Eukaryota</taxon>
        <taxon>Fungi</taxon>
        <taxon>Dikarya</taxon>
        <taxon>Ascomycota</taxon>
        <taxon>Saccharomycotina</taxon>
        <taxon>Dipodascomycetes</taxon>
        <taxon>Dipodascales</taxon>
        <taxon>Trichomonascaceae</taxon>
        <taxon>Trichomonascus</taxon>
        <taxon>Trichomonascus ciferrii complex</taxon>
    </lineage>
</organism>
<name>A0A642US76_9ASCO</name>
<keyword evidence="3" id="KW-1185">Reference proteome</keyword>
<protein>
    <submittedName>
        <fullName evidence="2">Uncharacterized protein</fullName>
    </submittedName>
</protein>
<evidence type="ECO:0000313" key="2">
    <source>
        <dbReference type="EMBL" id="KAA8904307.1"/>
    </source>
</evidence>
<dbReference type="Pfam" id="PF13738">
    <property type="entry name" value="Pyr_redox_3"/>
    <property type="match status" value="1"/>
</dbReference>
<comment type="caution">
    <text evidence="2">The sequence shown here is derived from an EMBL/GenBank/DDBJ whole genome shotgun (WGS) entry which is preliminary data.</text>
</comment>
<dbReference type="Gene3D" id="3.50.50.60">
    <property type="entry name" value="FAD/NAD(P)-binding domain"/>
    <property type="match status" value="1"/>
</dbReference>
<dbReference type="EMBL" id="SWFS01000431">
    <property type="protein sequence ID" value="KAA8904307.1"/>
    <property type="molecule type" value="Genomic_DNA"/>
</dbReference>
<accession>A0A642US76</accession>
<dbReference type="InterPro" id="IPR036188">
    <property type="entry name" value="FAD/NAD-bd_sf"/>
</dbReference>
<proteinExistence type="predicted"/>
<evidence type="ECO:0000256" key="1">
    <source>
        <dbReference type="SAM" id="MobiDB-lite"/>
    </source>
</evidence>
<dbReference type="Proteomes" id="UP000761534">
    <property type="component" value="Unassembled WGS sequence"/>
</dbReference>